<comment type="caution">
    <text evidence="2">The sequence shown here is derived from an EMBL/GenBank/DDBJ whole genome shotgun (WGS) entry which is preliminary data.</text>
</comment>
<reference evidence="3" key="1">
    <citation type="journal article" date="2019" name="Int. J. Syst. Evol. Microbiol.">
        <title>The Global Catalogue of Microorganisms (GCM) 10K type strain sequencing project: providing services to taxonomists for standard genome sequencing and annotation.</title>
        <authorList>
            <consortium name="The Broad Institute Genomics Platform"/>
            <consortium name="The Broad Institute Genome Sequencing Center for Infectious Disease"/>
            <person name="Wu L."/>
            <person name="Ma J."/>
        </authorList>
    </citation>
    <scope>NUCLEOTIDE SEQUENCE [LARGE SCALE GENOMIC DNA]</scope>
    <source>
        <strain evidence="3">KCTC 3913</strain>
    </source>
</reference>
<keyword evidence="1" id="KW-0472">Membrane</keyword>
<name>A0ABW5RKI5_9BACI</name>
<keyword evidence="1" id="KW-1133">Transmembrane helix</keyword>
<dbReference type="Proteomes" id="UP001597506">
    <property type="component" value="Unassembled WGS sequence"/>
</dbReference>
<feature type="transmembrane region" description="Helical" evidence="1">
    <location>
        <begin position="21"/>
        <end position="41"/>
    </location>
</feature>
<dbReference type="EMBL" id="JBHUMF010000001">
    <property type="protein sequence ID" value="MFD2679145.1"/>
    <property type="molecule type" value="Genomic_DNA"/>
</dbReference>
<organism evidence="2 3">
    <name type="scientific">Bacillus seohaeanensis</name>
    <dbReference type="NCBI Taxonomy" id="284580"/>
    <lineage>
        <taxon>Bacteria</taxon>
        <taxon>Bacillati</taxon>
        <taxon>Bacillota</taxon>
        <taxon>Bacilli</taxon>
        <taxon>Bacillales</taxon>
        <taxon>Bacillaceae</taxon>
        <taxon>Bacillus</taxon>
    </lineage>
</organism>
<keyword evidence="1" id="KW-0812">Transmembrane</keyword>
<sequence length="54" mass="6040">MEKLMMKLEKYKGLLPWINTVILLIIAISLIQIGFSLEALIQGINDLTGILANQ</sequence>
<evidence type="ECO:0000313" key="3">
    <source>
        <dbReference type="Proteomes" id="UP001597506"/>
    </source>
</evidence>
<gene>
    <name evidence="2" type="ORF">ACFSUL_00100</name>
</gene>
<dbReference type="RefSeq" id="WP_377931533.1">
    <property type="nucleotide sequence ID" value="NZ_JBHUMF010000001.1"/>
</dbReference>
<keyword evidence="3" id="KW-1185">Reference proteome</keyword>
<proteinExistence type="predicted"/>
<protein>
    <submittedName>
        <fullName evidence="2">Uncharacterized protein</fullName>
    </submittedName>
</protein>
<evidence type="ECO:0000313" key="2">
    <source>
        <dbReference type="EMBL" id="MFD2679145.1"/>
    </source>
</evidence>
<evidence type="ECO:0000256" key="1">
    <source>
        <dbReference type="SAM" id="Phobius"/>
    </source>
</evidence>
<accession>A0ABW5RKI5</accession>